<keyword evidence="2" id="KW-1185">Reference proteome</keyword>
<gene>
    <name evidence="1" type="ORF">B0H17DRAFT_1180210</name>
</gene>
<accession>A0AAD7DEG6</accession>
<organism evidence="1 2">
    <name type="scientific">Mycena rosella</name>
    <name type="common">Pink bonnet</name>
    <name type="synonym">Agaricus rosellus</name>
    <dbReference type="NCBI Taxonomy" id="1033263"/>
    <lineage>
        <taxon>Eukaryota</taxon>
        <taxon>Fungi</taxon>
        <taxon>Dikarya</taxon>
        <taxon>Basidiomycota</taxon>
        <taxon>Agaricomycotina</taxon>
        <taxon>Agaricomycetes</taxon>
        <taxon>Agaricomycetidae</taxon>
        <taxon>Agaricales</taxon>
        <taxon>Marasmiineae</taxon>
        <taxon>Mycenaceae</taxon>
        <taxon>Mycena</taxon>
    </lineage>
</organism>
<comment type="caution">
    <text evidence="1">The sequence shown here is derived from an EMBL/GenBank/DDBJ whole genome shotgun (WGS) entry which is preliminary data.</text>
</comment>
<proteinExistence type="predicted"/>
<name>A0AAD7DEG6_MYCRO</name>
<dbReference type="Proteomes" id="UP001221757">
    <property type="component" value="Unassembled WGS sequence"/>
</dbReference>
<sequence>MNLPSGAGALPLPFTIAPAVASAALPVTRVAHRWERPGFPAQDLIPCPGLEAPPSGAFTSPHAPVFALGLPQPRPSIDLSTAKIRSYALRDHSRSTIDGPNISASIPPPPPSVFAVASNGGRDFFRHARTPARAIQYRTAAPLLIRLYRLEIANGKIPIIPALSTRPILVRHVFCEGLHRRCAAHTHPIPRSRFFNSQTWESIRAAFPSELLPRGAKKHCDLTLGSQPSSASNRKDRPRRKAFYEGLHRRCAAHTPGHDLASSTENTKFADAKYQDIRAASQLILGGTKKLPSVPIEGA</sequence>
<evidence type="ECO:0000313" key="2">
    <source>
        <dbReference type="Proteomes" id="UP001221757"/>
    </source>
</evidence>
<dbReference type="AlphaFoldDB" id="A0AAD7DEG6"/>
<reference evidence="1" key="1">
    <citation type="submission" date="2023-03" db="EMBL/GenBank/DDBJ databases">
        <title>Massive genome expansion in bonnet fungi (Mycena s.s.) driven by repeated elements and novel gene families across ecological guilds.</title>
        <authorList>
            <consortium name="Lawrence Berkeley National Laboratory"/>
            <person name="Harder C.B."/>
            <person name="Miyauchi S."/>
            <person name="Viragh M."/>
            <person name="Kuo A."/>
            <person name="Thoen E."/>
            <person name="Andreopoulos B."/>
            <person name="Lu D."/>
            <person name="Skrede I."/>
            <person name="Drula E."/>
            <person name="Henrissat B."/>
            <person name="Morin E."/>
            <person name="Kohler A."/>
            <person name="Barry K."/>
            <person name="LaButti K."/>
            <person name="Morin E."/>
            <person name="Salamov A."/>
            <person name="Lipzen A."/>
            <person name="Mereny Z."/>
            <person name="Hegedus B."/>
            <person name="Baldrian P."/>
            <person name="Stursova M."/>
            <person name="Weitz H."/>
            <person name="Taylor A."/>
            <person name="Grigoriev I.V."/>
            <person name="Nagy L.G."/>
            <person name="Martin F."/>
            <person name="Kauserud H."/>
        </authorList>
    </citation>
    <scope>NUCLEOTIDE SEQUENCE</scope>
    <source>
        <strain evidence="1">CBHHK067</strain>
    </source>
</reference>
<evidence type="ECO:0000313" key="1">
    <source>
        <dbReference type="EMBL" id="KAJ7689386.1"/>
    </source>
</evidence>
<protein>
    <submittedName>
        <fullName evidence="1">Uncharacterized protein</fullName>
    </submittedName>
</protein>
<dbReference type="EMBL" id="JARKIE010000072">
    <property type="protein sequence ID" value="KAJ7689386.1"/>
    <property type="molecule type" value="Genomic_DNA"/>
</dbReference>